<keyword evidence="1" id="KW-0472">Membrane</keyword>
<keyword evidence="4" id="KW-1185">Reference proteome</keyword>
<feature type="transmembrane region" description="Helical" evidence="1">
    <location>
        <begin position="363"/>
        <end position="384"/>
    </location>
</feature>
<feature type="transmembrane region" description="Helical" evidence="1">
    <location>
        <begin position="166"/>
        <end position="186"/>
    </location>
</feature>
<dbReference type="RefSeq" id="WP_107586141.1">
    <property type="nucleotide sequence ID" value="NZ_PZJJ01000040.1"/>
</dbReference>
<dbReference type="AlphaFoldDB" id="A0A2T4U2J9"/>
<evidence type="ECO:0000256" key="1">
    <source>
        <dbReference type="SAM" id="Phobius"/>
    </source>
</evidence>
<feature type="transmembrane region" description="Helical" evidence="1">
    <location>
        <begin position="256"/>
        <end position="281"/>
    </location>
</feature>
<keyword evidence="3" id="KW-0645">Protease</keyword>
<protein>
    <submittedName>
        <fullName evidence="3">PrsW family intramembrane metalloprotease</fullName>
    </submittedName>
</protein>
<feature type="transmembrane region" description="Helical" evidence="1">
    <location>
        <begin position="226"/>
        <end position="249"/>
    </location>
</feature>
<dbReference type="InterPro" id="IPR026898">
    <property type="entry name" value="PrsW"/>
</dbReference>
<dbReference type="Pfam" id="PF14237">
    <property type="entry name" value="GYF_2"/>
    <property type="match status" value="1"/>
</dbReference>
<keyword evidence="3" id="KW-0482">Metalloprotease</keyword>
<feature type="transmembrane region" description="Helical" evidence="1">
    <location>
        <begin position="301"/>
        <end position="324"/>
    </location>
</feature>
<evidence type="ECO:0000313" key="4">
    <source>
        <dbReference type="Proteomes" id="UP000240509"/>
    </source>
</evidence>
<comment type="caution">
    <text evidence="3">The sequence shown here is derived from an EMBL/GenBank/DDBJ whole genome shotgun (WGS) entry which is preliminary data.</text>
</comment>
<feature type="transmembrane region" description="Helical" evidence="1">
    <location>
        <begin position="336"/>
        <end position="357"/>
    </location>
</feature>
<dbReference type="InterPro" id="IPR025640">
    <property type="entry name" value="GYF_2"/>
</dbReference>
<keyword evidence="1" id="KW-0812">Transmembrane</keyword>
<dbReference type="GO" id="GO:0008237">
    <property type="term" value="F:metallopeptidase activity"/>
    <property type="evidence" value="ECO:0007669"/>
    <property type="project" value="UniProtKB-KW"/>
</dbReference>
<dbReference type="GO" id="GO:0006508">
    <property type="term" value="P:proteolysis"/>
    <property type="evidence" value="ECO:0007669"/>
    <property type="project" value="UniProtKB-KW"/>
</dbReference>
<dbReference type="Pfam" id="PF13367">
    <property type="entry name" value="PrsW-protease"/>
    <property type="match status" value="1"/>
</dbReference>
<dbReference type="OrthoDB" id="153483at2"/>
<dbReference type="EMBL" id="PZJJ01000040">
    <property type="protein sequence ID" value="PTL37632.1"/>
    <property type="molecule type" value="Genomic_DNA"/>
</dbReference>
<keyword evidence="1" id="KW-1133">Transmembrane helix</keyword>
<reference evidence="3 4" key="1">
    <citation type="submission" date="2018-03" db="EMBL/GenBank/DDBJ databases">
        <title>Alkalicoccus saliphilus sp. nov., isolated from a mineral pool.</title>
        <authorList>
            <person name="Zhao B."/>
        </authorList>
    </citation>
    <scope>NUCLEOTIDE SEQUENCE [LARGE SCALE GENOMIC DNA]</scope>
    <source>
        <strain evidence="3 4">6AG</strain>
    </source>
</reference>
<dbReference type="Proteomes" id="UP000240509">
    <property type="component" value="Unassembled WGS sequence"/>
</dbReference>
<evidence type="ECO:0000259" key="2">
    <source>
        <dbReference type="Pfam" id="PF14237"/>
    </source>
</evidence>
<proteinExistence type="predicted"/>
<organism evidence="3 4">
    <name type="scientific">Alkalicoccus saliphilus</name>
    <dbReference type="NCBI Taxonomy" id="200989"/>
    <lineage>
        <taxon>Bacteria</taxon>
        <taxon>Bacillati</taxon>
        <taxon>Bacillota</taxon>
        <taxon>Bacilli</taxon>
        <taxon>Bacillales</taxon>
        <taxon>Bacillaceae</taxon>
        <taxon>Alkalicoccus</taxon>
    </lineage>
</organism>
<feature type="transmembrane region" description="Helical" evidence="1">
    <location>
        <begin position="141"/>
        <end position="160"/>
    </location>
</feature>
<name>A0A2T4U2J9_9BACI</name>
<evidence type="ECO:0000313" key="3">
    <source>
        <dbReference type="EMBL" id="PTL37632.1"/>
    </source>
</evidence>
<accession>A0A2T4U2J9</accession>
<feature type="transmembrane region" description="Helical" evidence="1">
    <location>
        <begin position="198"/>
        <end position="220"/>
    </location>
</feature>
<sequence>MAEWYFADHEEVRGPYTPEEMKSLRQEEIIGEGTPVKQEGDMNWSLFYQTDLSAVPNRQAGRAGFSNQVKGAFLHTTARINEMVGEKGNIDLQLKDVFSAVMEKHTREERELLFIAGTSVTTPPEEDIPTSWPKPWLFSRVFLVLALTFLMLYVAAFSFYNMNALPGLIFIGAFTVPFSLLIFFWETNAPRNISIVEVVKMFFVGGVASIVATLFFFSVFPVYELTVGGAIVVGVMEEVGKLVIIAYFIHQLKVKYILNGLLIGAAIGAGFAAFESAGYAFNIGLAFGETALIQNIFDRAWLSIGGHVVWAGITGAALVLVKGAGPLAQKHLTDPAFLKLFAVPVVLHSLWNMPIYFFDFFYFRYLVLIVIAWIFIFTLMNAGLKQISRQHSI</sequence>
<dbReference type="PANTHER" id="PTHR36844:SF1">
    <property type="entry name" value="PROTEASE PRSW"/>
    <property type="match status" value="1"/>
</dbReference>
<dbReference type="PANTHER" id="PTHR36844">
    <property type="entry name" value="PROTEASE PRSW"/>
    <property type="match status" value="1"/>
</dbReference>
<gene>
    <name evidence="3" type="ORF">C6Y45_15560</name>
</gene>
<feature type="domain" description="GYF" evidence="2">
    <location>
        <begin position="4"/>
        <end position="44"/>
    </location>
</feature>
<keyword evidence="3" id="KW-0378">Hydrolase</keyword>